<accession>A0A081XI01</accession>
<name>A0A081XI01_STRTO</name>
<sequence>MRVEIFTPGGGPAPDGWDAFVHSLKGPAPWDVTLLEAAALGSRRPVYGGLVRDAGEPVALFCGRLGVRPVLRRYRPAGRALTPGWFQVHLPNSFSPGRLYAPGLDPGDRRAATRAFERALRRRLGARCLGVLHLDACAAELAVLGGPLRLTRATAPSTVLHNRWGSTDAYLAGLPRARRRRLTALRQRIDDHAGLTVGAGIPAIDPVRAGRLDQLTRMKHTGRPEGVVPLLPVYFERLNAHPGAFYVAHLDSGSGLPVSFDLVLETPGGWATTVTGSDGARDLYFDLYLREIDRMIALRVPALELGPGMTRLKESFGAATVDRYAVAAPF</sequence>
<protein>
    <recommendedName>
        <fullName evidence="3">BioF2-like acetyltransferase domain-containing protein</fullName>
    </recommendedName>
</protein>
<gene>
    <name evidence="1" type="ORF">BU52_32120</name>
</gene>
<proteinExistence type="predicted"/>
<dbReference type="EMBL" id="JFCB01000050">
    <property type="protein sequence ID" value="KES03174.1"/>
    <property type="molecule type" value="Genomic_DNA"/>
</dbReference>
<dbReference type="AlphaFoldDB" id="A0A081XI01"/>
<reference evidence="1 2" key="1">
    <citation type="submission" date="2014-02" db="EMBL/GenBank/DDBJ databases">
        <title>The genome announcement of Streptomyces toyocaensis NRRL15009.</title>
        <authorList>
            <person name="Hong H.-J."/>
            <person name="Kwun M.J."/>
        </authorList>
    </citation>
    <scope>NUCLEOTIDE SEQUENCE [LARGE SCALE GENOMIC DNA]</scope>
    <source>
        <strain evidence="1 2">NRRL 15009</strain>
    </source>
</reference>
<organism evidence="1 2">
    <name type="scientific">Streptomyces toyocaensis</name>
    <dbReference type="NCBI Taxonomy" id="55952"/>
    <lineage>
        <taxon>Bacteria</taxon>
        <taxon>Bacillati</taxon>
        <taxon>Actinomycetota</taxon>
        <taxon>Actinomycetes</taxon>
        <taxon>Kitasatosporales</taxon>
        <taxon>Streptomycetaceae</taxon>
        <taxon>Streptomyces</taxon>
    </lineage>
</organism>
<dbReference type="STRING" id="55952.BU52_32120"/>
<dbReference type="RefSeq" id="WP_037940903.1">
    <property type="nucleotide sequence ID" value="NZ_JBFADL010000014.1"/>
</dbReference>
<keyword evidence="2" id="KW-1185">Reference proteome</keyword>
<evidence type="ECO:0000313" key="1">
    <source>
        <dbReference type="EMBL" id="KES03174.1"/>
    </source>
</evidence>
<dbReference type="Proteomes" id="UP000028341">
    <property type="component" value="Unassembled WGS sequence"/>
</dbReference>
<evidence type="ECO:0000313" key="2">
    <source>
        <dbReference type="Proteomes" id="UP000028341"/>
    </source>
</evidence>
<comment type="caution">
    <text evidence="1">The sequence shown here is derived from an EMBL/GenBank/DDBJ whole genome shotgun (WGS) entry which is preliminary data.</text>
</comment>
<dbReference type="eggNOG" id="COG3146">
    <property type="taxonomic scope" value="Bacteria"/>
</dbReference>
<evidence type="ECO:0008006" key="3">
    <source>
        <dbReference type="Google" id="ProtNLM"/>
    </source>
</evidence>
<dbReference type="OrthoDB" id="3687960at2"/>